<gene>
    <name evidence="8" type="ORF">CVIRNUC_003601</name>
</gene>
<evidence type="ECO:0000256" key="6">
    <source>
        <dbReference type="ARBA" id="ARBA00049075"/>
    </source>
</evidence>
<dbReference type="SUPFAM" id="SSF53335">
    <property type="entry name" value="S-adenosyl-L-methionine-dependent methyltransferases"/>
    <property type="match status" value="1"/>
</dbReference>
<comment type="catalytic activity">
    <reaction evidence="6">
        <text>a 5'-end (N(7)-methyl 5'-triphosphoguanosine)-ribonucleoside in snRNA + S-adenosyl-L-methionine = a 5'-end (N(2),N(7)-dimethyl 5'-triphosphoguanosine)-ribonucleoside in snRNA + S-adenosyl-L-homocysteine + H(+)</text>
        <dbReference type="Rhea" id="RHEA:78471"/>
        <dbReference type="Rhea" id="RHEA-COMP:19085"/>
        <dbReference type="Rhea" id="RHEA-COMP:19087"/>
        <dbReference type="ChEBI" id="CHEBI:15378"/>
        <dbReference type="ChEBI" id="CHEBI:57856"/>
        <dbReference type="ChEBI" id="CHEBI:59789"/>
        <dbReference type="ChEBI" id="CHEBI:156461"/>
        <dbReference type="ChEBI" id="CHEBI:172880"/>
    </reaction>
    <physiologicalReaction direction="left-to-right" evidence="6">
        <dbReference type="Rhea" id="RHEA:78472"/>
    </physiologicalReaction>
</comment>
<evidence type="ECO:0000256" key="7">
    <source>
        <dbReference type="ARBA" id="ARBA00049790"/>
    </source>
</evidence>
<dbReference type="GO" id="GO:0071164">
    <property type="term" value="F:RNA cap trimethylguanosine synthase activity"/>
    <property type="evidence" value="ECO:0007669"/>
    <property type="project" value="TreeGrafter"/>
</dbReference>
<dbReference type="GO" id="GO:0005634">
    <property type="term" value="C:nucleus"/>
    <property type="evidence" value="ECO:0007669"/>
    <property type="project" value="TreeGrafter"/>
</dbReference>
<reference evidence="8 9" key="1">
    <citation type="submission" date="2023-10" db="EMBL/GenBank/DDBJ databases">
        <authorList>
            <person name="Maclean D."/>
            <person name="Macfadyen A."/>
        </authorList>
    </citation>
    <scope>NUCLEOTIDE SEQUENCE [LARGE SCALE GENOMIC DNA]</scope>
</reference>
<proteinExistence type="inferred from homology"/>
<evidence type="ECO:0000256" key="2">
    <source>
        <dbReference type="ARBA" id="ARBA00025783"/>
    </source>
</evidence>
<comment type="similarity">
    <text evidence="2">Belongs to the methyltransferase superfamily. Trimethylguanosine synthase family.</text>
</comment>
<comment type="catalytic activity">
    <reaction evidence="4">
        <text>a 5'-end (N(7)-methyl 5'-triphosphoguanosine)-ribonucleoside in snoRNA + S-adenosyl-L-methionine = a 5'-end (N(2),N(7)-dimethyl 5'-triphosphoguanosine)-ribonucleoside in snoRNA + S-adenosyl-L-homocysteine + H(+)</text>
        <dbReference type="Rhea" id="RHEA:78475"/>
        <dbReference type="Rhea" id="RHEA-COMP:19086"/>
        <dbReference type="Rhea" id="RHEA-COMP:19088"/>
        <dbReference type="ChEBI" id="CHEBI:15378"/>
        <dbReference type="ChEBI" id="CHEBI:57856"/>
        <dbReference type="ChEBI" id="CHEBI:59789"/>
        <dbReference type="ChEBI" id="CHEBI:156461"/>
        <dbReference type="ChEBI" id="CHEBI:172880"/>
    </reaction>
    <physiologicalReaction direction="left-to-right" evidence="4">
        <dbReference type="Rhea" id="RHEA:78476"/>
    </physiologicalReaction>
</comment>
<evidence type="ECO:0000313" key="8">
    <source>
        <dbReference type="EMBL" id="CAK0768799.1"/>
    </source>
</evidence>
<dbReference type="InterPro" id="IPR029063">
    <property type="entry name" value="SAM-dependent_MTases_sf"/>
</dbReference>
<comment type="catalytic activity">
    <reaction evidence="5">
        <text>a 5'-end (N(2),N(7)-dimethyl 5'-triphosphoguanosine)-ribonucleoside in snRNA + S-adenosyl-L-methionine = a 5'-end (N(2),N(2),N(7)-trimethyl 5'-triphosphoguanosine)-ribonucleoside in snRNA + S-adenosyl-L-homocysteine + H(+)</text>
        <dbReference type="Rhea" id="RHEA:78479"/>
        <dbReference type="Rhea" id="RHEA-COMP:19087"/>
        <dbReference type="Rhea" id="RHEA-COMP:19089"/>
        <dbReference type="ChEBI" id="CHEBI:15378"/>
        <dbReference type="ChEBI" id="CHEBI:57856"/>
        <dbReference type="ChEBI" id="CHEBI:59789"/>
        <dbReference type="ChEBI" id="CHEBI:167623"/>
        <dbReference type="ChEBI" id="CHEBI:172880"/>
    </reaction>
    <physiologicalReaction direction="left-to-right" evidence="5">
        <dbReference type="Rhea" id="RHEA:78480"/>
    </physiologicalReaction>
</comment>
<protein>
    <recommendedName>
        <fullName evidence="1">Trimethylguanosine synthase</fullName>
    </recommendedName>
    <alternativeName>
        <fullName evidence="7">Cap-specific guanine-N(2) methyltransferase</fullName>
    </alternativeName>
</protein>
<dbReference type="PANTHER" id="PTHR14741:SF32">
    <property type="entry name" value="TRIMETHYLGUANOSINE SYNTHASE"/>
    <property type="match status" value="1"/>
</dbReference>
<accession>A0AAV1I0L6</accession>
<evidence type="ECO:0000256" key="1">
    <source>
        <dbReference type="ARBA" id="ARBA00018517"/>
    </source>
</evidence>
<evidence type="ECO:0000256" key="5">
    <source>
        <dbReference type="ARBA" id="ARBA00048763"/>
    </source>
</evidence>
<evidence type="ECO:0000313" key="9">
    <source>
        <dbReference type="Proteomes" id="UP001314263"/>
    </source>
</evidence>
<comment type="caution">
    <text evidence="8">The sequence shown here is derived from an EMBL/GenBank/DDBJ whole genome shotgun (WGS) entry which is preliminary data.</text>
</comment>
<organism evidence="8 9">
    <name type="scientific">Coccomyxa viridis</name>
    <dbReference type="NCBI Taxonomy" id="1274662"/>
    <lineage>
        <taxon>Eukaryota</taxon>
        <taxon>Viridiplantae</taxon>
        <taxon>Chlorophyta</taxon>
        <taxon>core chlorophytes</taxon>
        <taxon>Trebouxiophyceae</taxon>
        <taxon>Trebouxiophyceae incertae sedis</taxon>
        <taxon>Coccomyxaceae</taxon>
        <taxon>Coccomyxa</taxon>
    </lineage>
</organism>
<keyword evidence="9" id="KW-1185">Reference proteome</keyword>
<dbReference type="Pfam" id="PF09445">
    <property type="entry name" value="Methyltransf_15"/>
    <property type="match status" value="1"/>
</dbReference>
<dbReference type="AlphaFoldDB" id="A0AAV1I0L6"/>
<dbReference type="EMBL" id="CAUYUE010000004">
    <property type="protein sequence ID" value="CAK0768799.1"/>
    <property type="molecule type" value="Genomic_DNA"/>
</dbReference>
<dbReference type="Proteomes" id="UP001314263">
    <property type="component" value="Unassembled WGS sequence"/>
</dbReference>
<name>A0AAV1I0L6_9CHLO</name>
<comment type="catalytic activity">
    <reaction evidence="3">
        <text>a 5'-end (N(2),N(7)-dimethyl 5'-triphosphoguanosine)-ribonucleoside in snoRNA + S-adenosyl-L-methionine = a 5'-end (N(2),N(2),N(7)-trimethyl 5'-triphosphoguanosine)-ribonucleoside in snoRNA + S-adenosyl-L-homocysteine + H(+)</text>
        <dbReference type="Rhea" id="RHEA:78507"/>
        <dbReference type="Rhea" id="RHEA-COMP:19088"/>
        <dbReference type="Rhea" id="RHEA-COMP:19090"/>
        <dbReference type="ChEBI" id="CHEBI:15378"/>
        <dbReference type="ChEBI" id="CHEBI:57856"/>
        <dbReference type="ChEBI" id="CHEBI:59789"/>
        <dbReference type="ChEBI" id="CHEBI:167623"/>
        <dbReference type="ChEBI" id="CHEBI:172880"/>
    </reaction>
    <physiologicalReaction direction="left-to-right" evidence="3">
        <dbReference type="Rhea" id="RHEA:78508"/>
    </physiologicalReaction>
</comment>
<dbReference type="PANTHER" id="PTHR14741">
    <property type="entry name" value="S-ADENOSYLMETHIONINE-DEPENDENT METHYLTRANSFERASE RELATED"/>
    <property type="match status" value="1"/>
</dbReference>
<evidence type="ECO:0000256" key="3">
    <source>
        <dbReference type="ARBA" id="ARBA00047418"/>
    </source>
</evidence>
<sequence length="216" mass="24080">MPKAEDRDPTRYFPAREGVDPGTLKINTVGAYSISRPEHARDITDHIVNFLGLVLGVQARQASIVDGTAGVGGDTLSFASAFKRVVSIERDAGQFAMLQNNVKQYGHKASKAATINGDLTKLVKRMRGDCLYMDPPWNDPDREWYTKRKAVMLYLSRKPIYSIVMEALDRFTAVVIKVPYNFDFRAFATNTAGILVLTAKVHTFYIIMCCRVPGVV</sequence>
<dbReference type="InterPro" id="IPR019012">
    <property type="entry name" value="RNA_cap_Gua-N2-MeTrfase"/>
</dbReference>
<evidence type="ECO:0000256" key="4">
    <source>
        <dbReference type="ARBA" id="ARBA00048740"/>
    </source>
</evidence>
<dbReference type="Gene3D" id="3.40.50.150">
    <property type="entry name" value="Vaccinia Virus protein VP39"/>
    <property type="match status" value="1"/>
</dbReference>